<comment type="caution">
    <text evidence="2">The sequence shown here is derived from an EMBL/GenBank/DDBJ whole genome shotgun (WGS) entry which is preliminary data.</text>
</comment>
<evidence type="ECO:0000313" key="3">
    <source>
        <dbReference type="Proteomes" id="UP001596052"/>
    </source>
</evidence>
<dbReference type="Pfam" id="PF01797">
    <property type="entry name" value="Y1_Tnp"/>
    <property type="match status" value="1"/>
</dbReference>
<keyword evidence="3" id="KW-1185">Reference proteome</keyword>
<dbReference type="RefSeq" id="WP_377163180.1">
    <property type="nucleotide sequence ID" value="NZ_JBHSMQ010000001.1"/>
</dbReference>
<dbReference type="InterPro" id="IPR052715">
    <property type="entry name" value="RAYT_transposase"/>
</dbReference>
<dbReference type="InterPro" id="IPR036515">
    <property type="entry name" value="Transposase_17_sf"/>
</dbReference>
<name>A0ABW0KKL0_9BACT</name>
<evidence type="ECO:0000313" key="2">
    <source>
        <dbReference type="EMBL" id="MFC5453775.1"/>
    </source>
</evidence>
<gene>
    <name evidence="2" type="ORF">ACFQDI_02805</name>
</gene>
<reference evidence="3" key="1">
    <citation type="journal article" date="2019" name="Int. J. Syst. Evol. Microbiol.">
        <title>The Global Catalogue of Microorganisms (GCM) 10K type strain sequencing project: providing services to taxonomists for standard genome sequencing and annotation.</title>
        <authorList>
            <consortium name="The Broad Institute Genomics Platform"/>
            <consortium name="The Broad Institute Genome Sequencing Center for Infectious Disease"/>
            <person name="Wu L."/>
            <person name="Ma J."/>
        </authorList>
    </citation>
    <scope>NUCLEOTIDE SEQUENCE [LARGE SCALE GENOMIC DNA]</scope>
    <source>
        <strain evidence="3">CGMCC 4.1469</strain>
    </source>
</reference>
<dbReference type="EMBL" id="JBHSMQ010000001">
    <property type="protein sequence ID" value="MFC5453775.1"/>
    <property type="molecule type" value="Genomic_DNA"/>
</dbReference>
<feature type="domain" description="Transposase IS200-like" evidence="1">
    <location>
        <begin position="48"/>
        <end position="217"/>
    </location>
</feature>
<dbReference type="PANTHER" id="PTHR36966:SF1">
    <property type="entry name" value="REP-ASSOCIATED TYROSINE TRANSPOSASE"/>
    <property type="match status" value="1"/>
</dbReference>
<accession>A0ABW0KKL0</accession>
<protein>
    <submittedName>
        <fullName evidence="2">Transposase</fullName>
    </submittedName>
</protein>
<dbReference type="InterPro" id="IPR002686">
    <property type="entry name" value="Transposase_17"/>
</dbReference>
<dbReference type="PANTHER" id="PTHR36966">
    <property type="entry name" value="REP-ASSOCIATED TYROSINE TRANSPOSASE"/>
    <property type="match status" value="1"/>
</dbReference>
<organism evidence="2 3">
    <name type="scientific">Prosthecobacter fluviatilis</name>
    <dbReference type="NCBI Taxonomy" id="445931"/>
    <lineage>
        <taxon>Bacteria</taxon>
        <taxon>Pseudomonadati</taxon>
        <taxon>Verrucomicrobiota</taxon>
        <taxon>Verrucomicrobiia</taxon>
        <taxon>Verrucomicrobiales</taxon>
        <taxon>Verrucomicrobiaceae</taxon>
        <taxon>Prosthecobacter</taxon>
    </lineage>
</organism>
<dbReference type="Gene3D" id="3.30.70.1290">
    <property type="entry name" value="Transposase IS200-like"/>
    <property type="match status" value="1"/>
</dbReference>
<dbReference type="Proteomes" id="UP001596052">
    <property type="component" value="Unassembled WGS sequence"/>
</dbReference>
<evidence type="ECO:0000259" key="1">
    <source>
        <dbReference type="SMART" id="SM01321"/>
    </source>
</evidence>
<dbReference type="SUPFAM" id="SSF143422">
    <property type="entry name" value="Transposase IS200-like"/>
    <property type="match status" value="1"/>
</dbReference>
<proteinExistence type="predicted"/>
<dbReference type="SMART" id="SM01321">
    <property type="entry name" value="Y1_Tnp"/>
    <property type="match status" value="1"/>
</dbReference>
<sequence>MKTQFLAMPWSIPSVIPLPRDFSGFDPGSSMPCDDFTSYARHLPHWRLPGAAYFVTFRLADSIPQVILSEMQREDETWRQRIAAHANSVPASIQADWQEFQRARLLKLEVLLDEGHGECLLREASHRQVVIDALHYFEGQRCEMLAYAVMPTHVHALCRMLGEYRMEDVCSSWKWFTALRIQRSLGRTGPFWQNESFDRIIRDAEHYQTTVRYIAKNPLKARLQANEASVWFCESIREANKLL</sequence>